<dbReference type="EMBL" id="JAACJJ010000003">
    <property type="protein sequence ID" value="KAF5328706.1"/>
    <property type="molecule type" value="Genomic_DNA"/>
</dbReference>
<sequence length="442" mass="48182">MIPCSTLSKRFVRLASTNAANKYKIVVVGGGSAGVTVASQIYNKFAAIGKPLSNGDIAIVDAAPYHYYQPGWTLVGSGLLDKEDTRKPMGDVIPKFVSHIPESVKSFSPQKSSITTTTGRDIAYDTLVVAAGIQSNWNGIKGLSEALADPKSGVASIYSYDTCNKVWDEIQRLNGGQAIFTQPAGVIKCAGAPQKIMWMAWDEFRRTDRLSKNKVDFYTGMPSMFSVKKYSDALNDMRQARGVGGHFQHNLSAIDVANREASFTTANGATVKAAYDLLHVTPPMGPMDFIKGSPIADAAGWVSVNPATLQHTDERFQNIFAIGDCSSLPTSKTAAAVTAQAPVMTENLVSFMDTGKVADASYDGYTSCPLLTGYGELMLAEFKYGLEPQETFGAFWDQSKPNRFFYHLKKDVFPAAYWNLMLQGNWFGSKSIFRPTFNKKST</sequence>
<dbReference type="InterPro" id="IPR036188">
    <property type="entry name" value="FAD/NAD-bd_sf"/>
</dbReference>
<dbReference type="GO" id="GO:0048038">
    <property type="term" value="F:quinone binding"/>
    <property type="evidence" value="ECO:0007669"/>
    <property type="project" value="UniProtKB-KW"/>
</dbReference>
<dbReference type="Proteomes" id="UP000567179">
    <property type="component" value="Unassembled WGS sequence"/>
</dbReference>
<dbReference type="PANTHER" id="PTHR10632">
    <property type="entry name" value="SULFIDE:QUINONE OXIDOREDUCTASE"/>
    <property type="match status" value="1"/>
</dbReference>
<evidence type="ECO:0000256" key="4">
    <source>
        <dbReference type="ARBA" id="ARBA00022719"/>
    </source>
</evidence>
<keyword evidence="8" id="KW-0496">Mitochondrion</keyword>
<accession>A0A8H5F9H8</accession>
<keyword evidence="5" id="KW-0274">FAD</keyword>
<evidence type="ECO:0000256" key="6">
    <source>
        <dbReference type="ARBA" id="ARBA00022946"/>
    </source>
</evidence>
<comment type="caution">
    <text evidence="12">The sequence shown here is derived from an EMBL/GenBank/DDBJ whole genome shotgun (WGS) entry which is preliminary data.</text>
</comment>
<keyword evidence="3" id="KW-0285">Flavoprotein</keyword>
<gene>
    <name evidence="12" type="ORF">D9619_011714</name>
</gene>
<dbReference type="GO" id="GO:0071949">
    <property type="term" value="F:FAD binding"/>
    <property type="evidence" value="ECO:0007669"/>
    <property type="project" value="TreeGrafter"/>
</dbReference>
<feature type="domain" description="FAD/NAD(P)-binding" evidence="11">
    <location>
        <begin position="23"/>
        <end position="147"/>
    </location>
</feature>
<evidence type="ECO:0000313" key="12">
    <source>
        <dbReference type="EMBL" id="KAF5328706.1"/>
    </source>
</evidence>
<protein>
    <recommendedName>
        <fullName evidence="10">Sulfide:quinone oxidoreductase, mitochondrial</fullName>
    </recommendedName>
</protein>
<evidence type="ECO:0000259" key="11">
    <source>
        <dbReference type="Pfam" id="PF07992"/>
    </source>
</evidence>
<evidence type="ECO:0000256" key="1">
    <source>
        <dbReference type="ARBA" id="ARBA00001974"/>
    </source>
</evidence>
<evidence type="ECO:0000256" key="3">
    <source>
        <dbReference type="ARBA" id="ARBA00022630"/>
    </source>
</evidence>
<evidence type="ECO:0000256" key="8">
    <source>
        <dbReference type="ARBA" id="ARBA00023128"/>
    </source>
</evidence>
<dbReference type="GO" id="GO:0070221">
    <property type="term" value="P:sulfide oxidation, using sulfide:quinone oxidoreductase"/>
    <property type="evidence" value="ECO:0007669"/>
    <property type="project" value="TreeGrafter"/>
</dbReference>
<dbReference type="GO" id="GO:0070224">
    <property type="term" value="F:sulfide:quinone oxidoreductase activity"/>
    <property type="evidence" value="ECO:0007669"/>
    <property type="project" value="TreeGrafter"/>
</dbReference>
<dbReference type="InterPro" id="IPR023753">
    <property type="entry name" value="FAD/NAD-binding_dom"/>
</dbReference>
<dbReference type="InterPro" id="IPR015904">
    <property type="entry name" value="Sulphide_quinone_reductase"/>
</dbReference>
<dbReference type="FunFam" id="3.50.50.60:FF:000034">
    <property type="entry name" value="sulfide:quinone oxidoreductase, mitochondrial"/>
    <property type="match status" value="1"/>
</dbReference>
<dbReference type="GO" id="GO:0005739">
    <property type="term" value="C:mitochondrion"/>
    <property type="evidence" value="ECO:0007669"/>
    <property type="project" value="UniProtKB-SubCell"/>
</dbReference>
<comment type="similarity">
    <text evidence="9">Belongs to the SQRD family.</text>
</comment>
<dbReference type="PANTHER" id="PTHR10632:SF2">
    <property type="entry name" value="SULFIDE:QUINONE OXIDOREDUCTASE, MITOCHONDRIAL"/>
    <property type="match status" value="1"/>
</dbReference>
<comment type="subcellular location">
    <subcellularLocation>
        <location evidence="2">Mitochondrion</location>
    </subcellularLocation>
</comment>
<comment type="cofactor">
    <cofactor evidence="1">
        <name>FAD</name>
        <dbReference type="ChEBI" id="CHEBI:57692"/>
    </cofactor>
</comment>
<proteinExistence type="inferred from homology"/>
<dbReference type="AlphaFoldDB" id="A0A8H5F9H8"/>
<dbReference type="Pfam" id="PF07992">
    <property type="entry name" value="Pyr_redox_2"/>
    <property type="match status" value="1"/>
</dbReference>
<evidence type="ECO:0000313" key="13">
    <source>
        <dbReference type="Proteomes" id="UP000567179"/>
    </source>
</evidence>
<evidence type="ECO:0000256" key="7">
    <source>
        <dbReference type="ARBA" id="ARBA00023002"/>
    </source>
</evidence>
<reference evidence="12 13" key="1">
    <citation type="journal article" date="2020" name="ISME J.">
        <title>Uncovering the hidden diversity of litter-decomposition mechanisms in mushroom-forming fungi.</title>
        <authorList>
            <person name="Floudas D."/>
            <person name="Bentzer J."/>
            <person name="Ahren D."/>
            <person name="Johansson T."/>
            <person name="Persson P."/>
            <person name="Tunlid A."/>
        </authorList>
    </citation>
    <scope>NUCLEOTIDE SEQUENCE [LARGE SCALE GENOMIC DNA]</scope>
    <source>
        <strain evidence="12 13">CBS 101986</strain>
    </source>
</reference>
<evidence type="ECO:0000256" key="10">
    <source>
        <dbReference type="ARBA" id="ARBA00070160"/>
    </source>
</evidence>
<dbReference type="OrthoDB" id="5376590at2759"/>
<evidence type="ECO:0000256" key="5">
    <source>
        <dbReference type="ARBA" id="ARBA00022827"/>
    </source>
</evidence>
<keyword evidence="13" id="KW-1185">Reference proteome</keyword>
<dbReference type="SUPFAM" id="SSF51905">
    <property type="entry name" value="FAD/NAD(P)-binding domain"/>
    <property type="match status" value="2"/>
</dbReference>
<evidence type="ECO:0000256" key="2">
    <source>
        <dbReference type="ARBA" id="ARBA00004173"/>
    </source>
</evidence>
<keyword evidence="6" id="KW-0809">Transit peptide</keyword>
<keyword evidence="4" id="KW-0874">Quinone</keyword>
<dbReference type="Gene3D" id="3.50.50.60">
    <property type="entry name" value="FAD/NAD(P)-binding domain"/>
    <property type="match status" value="2"/>
</dbReference>
<name>A0A8H5F9H8_9AGAR</name>
<evidence type="ECO:0000256" key="9">
    <source>
        <dbReference type="ARBA" id="ARBA00060891"/>
    </source>
</evidence>
<organism evidence="12 13">
    <name type="scientific">Psilocybe cf. subviscida</name>
    <dbReference type="NCBI Taxonomy" id="2480587"/>
    <lineage>
        <taxon>Eukaryota</taxon>
        <taxon>Fungi</taxon>
        <taxon>Dikarya</taxon>
        <taxon>Basidiomycota</taxon>
        <taxon>Agaricomycotina</taxon>
        <taxon>Agaricomycetes</taxon>
        <taxon>Agaricomycetidae</taxon>
        <taxon>Agaricales</taxon>
        <taxon>Agaricineae</taxon>
        <taxon>Strophariaceae</taxon>
        <taxon>Psilocybe</taxon>
    </lineage>
</organism>
<keyword evidence="7" id="KW-0560">Oxidoreductase</keyword>